<keyword evidence="2 6" id="KW-0812">Transmembrane</keyword>
<gene>
    <name evidence="8" type="ORF">CMUS01_04569</name>
</gene>
<organism evidence="8 9">
    <name type="scientific">Colletotrichum musicola</name>
    <dbReference type="NCBI Taxonomy" id="2175873"/>
    <lineage>
        <taxon>Eukaryota</taxon>
        <taxon>Fungi</taxon>
        <taxon>Dikarya</taxon>
        <taxon>Ascomycota</taxon>
        <taxon>Pezizomycotina</taxon>
        <taxon>Sordariomycetes</taxon>
        <taxon>Hypocreomycetidae</taxon>
        <taxon>Glomerellales</taxon>
        <taxon>Glomerellaceae</taxon>
        <taxon>Colletotrichum</taxon>
        <taxon>Colletotrichum orchidearum species complex</taxon>
    </lineage>
</organism>
<dbReference type="OrthoDB" id="5283415at2759"/>
<evidence type="ECO:0000256" key="4">
    <source>
        <dbReference type="ARBA" id="ARBA00023136"/>
    </source>
</evidence>
<evidence type="ECO:0000256" key="1">
    <source>
        <dbReference type="ARBA" id="ARBA00004141"/>
    </source>
</evidence>
<comment type="subcellular location">
    <subcellularLocation>
        <location evidence="1">Membrane</location>
        <topology evidence="1">Multi-pass membrane protein</topology>
    </subcellularLocation>
</comment>
<proteinExistence type="inferred from homology"/>
<evidence type="ECO:0000256" key="5">
    <source>
        <dbReference type="ARBA" id="ARBA00038359"/>
    </source>
</evidence>
<evidence type="ECO:0000256" key="2">
    <source>
        <dbReference type="ARBA" id="ARBA00022692"/>
    </source>
</evidence>
<evidence type="ECO:0000256" key="3">
    <source>
        <dbReference type="ARBA" id="ARBA00022989"/>
    </source>
</evidence>
<sequence length="90" mass="10166">MRHAYLGVHLSDIPKDRDPRLGSFWNYIGQILYNPILAIVKSSVLLFMLRLGGHKRGVRLTIHALNMFNVALGIAIFVVVIFQCAPIAFF</sequence>
<dbReference type="PANTHER" id="PTHR33048">
    <property type="entry name" value="PTH11-LIKE INTEGRAL MEMBRANE PROTEIN (AFU_ORTHOLOGUE AFUA_5G11245)"/>
    <property type="match status" value="1"/>
</dbReference>
<dbReference type="Proteomes" id="UP000639643">
    <property type="component" value="Unassembled WGS sequence"/>
</dbReference>
<comment type="similarity">
    <text evidence="5">Belongs to the SAT4 family.</text>
</comment>
<reference evidence="8" key="1">
    <citation type="journal article" date="2020" name="Phytopathology">
        <title>Genome Sequence Resources of Colletotrichum truncatum, C. plurivorum, C. musicola, and C. sojae: Four Species Pathogenic to Soybean (Glycine max).</title>
        <authorList>
            <person name="Rogerio F."/>
            <person name="Boufleur T.R."/>
            <person name="Ciampi-Guillardi M."/>
            <person name="Sukno S.A."/>
            <person name="Thon M.R."/>
            <person name="Massola Junior N.S."/>
            <person name="Baroncelli R."/>
        </authorList>
    </citation>
    <scope>NUCLEOTIDE SEQUENCE</scope>
    <source>
        <strain evidence="8">LFN0074</strain>
    </source>
</reference>
<evidence type="ECO:0000256" key="6">
    <source>
        <dbReference type="SAM" id="Phobius"/>
    </source>
</evidence>
<dbReference type="AlphaFoldDB" id="A0A8H6KWR0"/>
<feature type="domain" description="Rhodopsin" evidence="7">
    <location>
        <begin position="6"/>
        <end position="89"/>
    </location>
</feature>
<protein>
    <submittedName>
        <fullName evidence="8">CFEM domain-containing protein</fullName>
    </submittedName>
</protein>
<dbReference type="Pfam" id="PF20684">
    <property type="entry name" value="Fung_rhodopsin"/>
    <property type="match status" value="1"/>
</dbReference>
<feature type="transmembrane region" description="Helical" evidence="6">
    <location>
        <begin position="70"/>
        <end position="89"/>
    </location>
</feature>
<dbReference type="GO" id="GO:0016020">
    <property type="term" value="C:membrane"/>
    <property type="evidence" value="ECO:0007669"/>
    <property type="project" value="UniProtKB-SubCell"/>
</dbReference>
<name>A0A8H6KWR0_9PEZI</name>
<comment type="caution">
    <text evidence="8">The sequence shown here is derived from an EMBL/GenBank/DDBJ whole genome shotgun (WGS) entry which is preliminary data.</text>
</comment>
<keyword evidence="4 6" id="KW-0472">Membrane</keyword>
<dbReference type="InterPro" id="IPR049326">
    <property type="entry name" value="Rhodopsin_dom_fungi"/>
</dbReference>
<dbReference type="EMBL" id="WIGM01000125">
    <property type="protein sequence ID" value="KAF6838656.1"/>
    <property type="molecule type" value="Genomic_DNA"/>
</dbReference>
<evidence type="ECO:0000259" key="7">
    <source>
        <dbReference type="Pfam" id="PF20684"/>
    </source>
</evidence>
<evidence type="ECO:0000313" key="9">
    <source>
        <dbReference type="Proteomes" id="UP000639643"/>
    </source>
</evidence>
<accession>A0A8H6KWR0</accession>
<feature type="transmembrane region" description="Helical" evidence="6">
    <location>
        <begin position="27"/>
        <end position="49"/>
    </location>
</feature>
<dbReference type="PANTHER" id="PTHR33048:SF108">
    <property type="entry name" value="INTEGRAL MEMBRANE PROTEIN"/>
    <property type="match status" value="1"/>
</dbReference>
<dbReference type="InterPro" id="IPR052337">
    <property type="entry name" value="SAT4-like"/>
</dbReference>
<keyword evidence="3 6" id="KW-1133">Transmembrane helix</keyword>
<keyword evidence="9" id="KW-1185">Reference proteome</keyword>
<evidence type="ECO:0000313" key="8">
    <source>
        <dbReference type="EMBL" id="KAF6838656.1"/>
    </source>
</evidence>